<gene>
    <name evidence="3" type="ORF">P0O15_01655</name>
</gene>
<comment type="caution">
    <text evidence="3">The sequence shown here is derived from an EMBL/GenBank/DDBJ whole genome shotgun (WGS) entry which is preliminary data.</text>
</comment>
<keyword evidence="2" id="KW-0812">Transmembrane</keyword>
<keyword evidence="4" id="KW-1185">Reference proteome</keyword>
<sequence length="138" mass="15018">MRRVGGVGKAGGRGRTRTGMLDESEEDPMNGVANLFDAAMVFAIALLLALVISYNIPELLTPEASVTIVKNPGDPNMQIIIKEMERIQVLNMTDKIAGGQGTKMGTAYRLEDGMVVYVPEEASAEEDQIPINLLQNRR</sequence>
<name>A0ABT5X5B2_9EURY</name>
<evidence type="ECO:0000256" key="1">
    <source>
        <dbReference type="SAM" id="MobiDB-lite"/>
    </source>
</evidence>
<dbReference type="EMBL" id="JARFPK010000004">
    <property type="protein sequence ID" value="MDF0589885.1"/>
    <property type="molecule type" value="Genomic_DNA"/>
</dbReference>
<organism evidence="3 4">
    <name type="scientific">Candidatus Methanocrinis natronophilus</name>
    <dbReference type="NCBI Taxonomy" id="3033396"/>
    <lineage>
        <taxon>Archaea</taxon>
        <taxon>Methanobacteriati</taxon>
        <taxon>Methanobacteriota</taxon>
        <taxon>Stenosarchaea group</taxon>
        <taxon>Methanomicrobia</taxon>
        <taxon>Methanotrichales</taxon>
        <taxon>Methanotrichaceae</taxon>
        <taxon>Methanocrinis</taxon>
    </lineage>
</organism>
<dbReference type="RefSeq" id="WP_316965645.1">
    <property type="nucleotide sequence ID" value="NZ_JARFPK010000004.1"/>
</dbReference>
<dbReference type="Pfam" id="PF09919">
    <property type="entry name" value="DUF2149"/>
    <property type="match status" value="1"/>
</dbReference>
<protein>
    <submittedName>
        <fullName evidence="3">DUF2149 domain-containing protein</fullName>
    </submittedName>
</protein>
<dbReference type="InterPro" id="IPR018676">
    <property type="entry name" value="DUF2149"/>
</dbReference>
<evidence type="ECO:0000256" key="2">
    <source>
        <dbReference type="SAM" id="Phobius"/>
    </source>
</evidence>
<evidence type="ECO:0000313" key="4">
    <source>
        <dbReference type="Proteomes" id="UP001220010"/>
    </source>
</evidence>
<proteinExistence type="predicted"/>
<dbReference type="Proteomes" id="UP001220010">
    <property type="component" value="Unassembled WGS sequence"/>
</dbReference>
<feature type="region of interest" description="Disordered" evidence="1">
    <location>
        <begin position="1"/>
        <end position="25"/>
    </location>
</feature>
<keyword evidence="2" id="KW-1133">Transmembrane helix</keyword>
<keyword evidence="2" id="KW-0472">Membrane</keyword>
<feature type="transmembrane region" description="Helical" evidence="2">
    <location>
        <begin position="35"/>
        <end position="56"/>
    </location>
</feature>
<feature type="compositionally biased region" description="Gly residues" evidence="1">
    <location>
        <begin position="1"/>
        <end position="13"/>
    </location>
</feature>
<accession>A0ABT5X5B2</accession>
<evidence type="ECO:0000313" key="3">
    <source>
        <dbReference type="EMBL" id="MDF0589885.1"/>
    </source>
</evidence>
<reference evidence="3 4" key="1">
    <citation type="submission" date="2023-03" db="EMBL/GenBank/DDBJ databases">
        <title>WGS of Methanotrichaceae archaeon Mx.</title>
        <authorList>
            <person name="Sorokin D.Y."/>
            <person name="Merkel A.Y."/>
        </authorList>
    </citation>
    <scope>NUCLEOTIDE SEQUENCE [LARGE SCALE GENOMIC DNA]</scope>
    <source>
        <strain evidence="3 4">Mx</strain>
    </source>
</reference>